<protein>
    <recommendedName>
        <fullName evidence="1">FAR1 domain-containing protein</fullName>
    </recommendedName>
</protein>
<evidence type="ECO:0000259" key="1">
    <source>
        <dbReference type="Pfam" id="PF03101"/>
    </source>
</evidence>
<evidence type="ECO:0000313" key="3">
    <source>
        <dbReference type="Proteomes" id="UP000075243"/>
    </source>
</evidence>
<organism evidence="2 3">
    <name type="scientific">Cajanus cajan</name>
    <name type="common">Pigeon pea</name>
    <name type="synonym">Cajanus indicus</name>
    <dbReference type="NCBI Taxonomy" id="3821"/>
    <lineage>
        <taxon>Eukaryota</taxon>
        <taxon>Viridiplantae</taxon>
        <taxon>Streptophyta</taxon>
        <taxon>Embryophyta</taxon>
        <taxon>Tracheophyta</taxon>
        <taxon>Spermatophyta</taxon>
        <taxon>Magnoliopsida</taxon>
        <taxon>eudicotyledons</taxon>
        <taxon>Gunneridae</taxon>
        <taxon>Pentapetalae</taxon>
        <taxon>rosids</taxon>
        <taxon>fabids</taxon>
        <taxon>Fabales</taxon>
        <taxon>Fabaceae</taxon>
        <taxon>Papilionoideae</taxon>
        <taxon>50 kb inversion clade</taxon>
        <taxon>NPAAA clade</taxon>
        <taxon>indigoferoid/millettioid clade</taxon>
        <taxon>Phaseoleae</taxon>
        <taxon>Cajanus</taxon>
    </lineage>
</organism>
<dbReference type="AlphaFoldDB" id="A0A151TKP8"/>
<keyword evidence="3" id="KW-1185">Reference proteome</keyword>
<dbReference type="PANTHER" id="PTHR46328:SF33">
    <property type="entry name" value="FAR1 DNA-BINDING DOMAIN PROTEIN"/>
    <property type="match status" value="1"/>
</dbReference>
<dbReference type="Pfam" id="PF03101">
    <property type="entry name" value="FAR1"/>
    <property type="match status" value="1"/>
</dbReference>
<reference evidence="2 3" key="1">
    <citation type="journal article" date="2012" name="Nat. Biotechnol.">
        <title>Draft genome sequence of pigeonpea (Cajanus cajan), an orphan legume crop of resource-poor farmers.</title>
        <authorList>
            <person name="Varshney R.K."/>
            <person name="Chen W."/>
            <person name="Li Y."/>
            <person name="Bharti A.K."/>
            <person name="Saxena R.K."/>
            <person name="Schlueter J.A."/>
            <person name="Donoghue M.T."/>
            <person name="Azam S."/>
            <person name="Fan G."/>
            <person name="Whaley A.M."/>
            <person name="Farmer A.D."/>
            <person name="Sheridan J."/>
            <person name="Iwata A."/>
            <person name="Tuteja R."/>
            <person name="Penmetsa R.V."/>
            <person name="Wu W."/>
            <person name="Upadhyaya H.D."/>
            <person name="Yang S.P."/>
            <person name="Shah T."/>
            <person name="Saxena K.B."/>
            <person name="Michael T."/>
            <person name="McCombie W.R."/>
            <person name="Yang B."/>
            <person name="Zhang G."/>
            <person name="Yang H."/>
            <person name="Wang J."/>
            <person name="Spillane C."/>
            <person name="Cook D.R."/>
            <person name="May G.D."/>
            <person name="Xu X."/>
            <person name="Jackson S.A."/>
        </authorList>
    </citation>
    <scope>NUCLEOTIDE SEQUENCE [LARGE SCALE GENOMIC DNA]</scope>
    <source>
        <strain evidence="3">cv. Asha</strain>
    </source>
</reference>
<dbReference type="OMA" id="GNIVACR"/>
<dbReference type="Proteomes" id="UP000075243">
    <property type="component" value="Chromosome 5"/>
</dbReference>
<accession>A0A151TKP8</accession>
<evidence type="ECO:0000313" key="2">
    <source>
        <dbReference type="EMBL" id="KYP67615.1"/>
    </source>
</evidence>
<dbReference type="InterPro" id="IPR004330">
    <property type="entry name" value="FAR1_DNA_bnd_dom"/>
</dbReference>
<proteinExistence type="predicted"/>
<sequence>MNIRDVEFKKIIGLTIDEIYGLKFGSEEEAYDFYEKYAKCRGFVVRKDEVKHNVNGKVLMRKFVCKR</sequence>
<gene>
    <name evidence="2" type="ORF">KK1_023959</name>
</gene>
<dbReference type="Gramene" id="C.cajan_23279.t">
    <property type="protein sequence ID" value="C.cajan_23279.t.cds1"/>
    <property type="gene ID" value="C.cajan_23279"/>
</dbReference>
<name>A0A151TKP8_CAJCA</name>
<feature type="domain" description="FAR1" evidence="1">
    <location>
        <begin position="32"/>
        <end position="67"/>
    </location>
</feature>
<dbReference type="PANTHER" id="PTHR46328">
    <property type="entry name" value="FAR-RED IMPAIRED RESPONSIVE (FAR1) FAMILY PROTEIN-RELATED"/>
    <property type="match status" value="1"/>
</dbReference>
<dbReference type="EMBL" id="CM003607">
    <property type="protein sequence ID" value="KYP67615.1"/>
    <property type="molecule type" value="Genomic_DNA"/>
</dbReference>